<gene>
    <name evidence="3" type="primary">groES</name>
    <name evidence="3" type="synonym">groS</name>
    <name evidence="6" type="ORF">AW736_19165</name>
</gene>
<feature type="region of interest" description="Disordered" evidence="5">
    <location>
        <begin position="1"/>
        <end position="26"/>
    </location>
</feature>
<organism evidence="6 7">
    <name type="scientific">Termitidicoccus mucosus</name>
    <dbReference type="NCBI Taxonomy" id="1184151"/>
    <lineage>
        <taxon>Bacteria</taxon>
        <taxon>Pseudomonadati</taxon>
        <taxon>Verrucomicrobiota</taxon>
        <taxon>Opitutia</taxon>
        <taxon>Opitutales</taxon>
        <taxon>Opitutaceae</taxon>
        <taxon>Termitidicoccus</taxon>
    </lineage>
</organism>
<dbReference type="FunFam" id="2.30.33.40:FF:000001">
    <property type="entry name" value="10 kDa chaperonin"/>
    <property type="match status" value="1"/>
</dbReference>
<comment type="subcellular location">
    <subcellularLocation>
        <location evidence="3">Cytoplasm</location>
    </subcellularLocation>
</comment>
<dbReference type="Gene3D" id="2.30.33.40">
    <property type="entry name" value="GroES chaperonin"/>
    <property type="match status" value="1"/>
</dbReference>
<comment type="subunit">
    <text evidence="3">Heptamer of 7 subunits arranged in a ring. Interacts with the chaperonin GroEL.</text>
</comment>
<evidence type="ECO:0000256" key="1">
    <source>
        <dbReference type="ARBA" id="ARBA00006975"/>
    </source>
</evidence>
<feature type="compositionally biased region" description="Basic and acidic residues" evidence="5">
    <location>
        <begin position="13"/>
        <end position="26"/>
    </location>
</feature>
<evidence type="ECO:0000256" key="3">
    <source>
        <dbReference type="HAMAP-Rule" id="MF_00580"/>
    </source>
</evidence>
<dbReference type="GO" id="GO:0046872">
    <property type="term" value="F:metal ion binding"/>
    <property type="evidence" value="ECO:0007669"/>
    <property type="project" value="TreeGrafter"/>
</dbReference>
<dbReference type="Proteomes" id="UP000078486">
    <property type="component" value="Unassembled WGS sequence"/>
</dbReference>
<dbReference type="InterPro" id="IPR020818">
    <property type="entry name" value="Chaperonin_GroES"/>
</dbReference>
<dbReference type="STRING" id="1184151.AW736_19165"/>
<reference evidence="6 7" key="1">
    <citation type="submission" date="2016-01" db="EMBL/GenBank/DDBJ databases">
        <title>High potential of lignocellulose degradation of a new Verrucomicrobia species.</title>
        <authorList>
            <person name="Wang Y."/>
            <person name="Shi Y."/>
            <person name="Qiu Z."/>
            <person name="Liu S."/>
            <person name="Yang H."/>
        </authorList>
    </citation>
    <scope>NUCLEOTIDE SEQUENCE [LARGE SCALE GENOMIC DNA]</scope>
    <source>
        <strain evidence="6 7">TSB47</strain>
    </source>
</reference>
<dbReference type="CDD" id="cd00320">
    <property type="entry name" value="cpn10"/>
    <property type="match status" value="1"/>
</dbReference>
<dbReference type="GO" id="GO:0044183">
    <property type="term" value="F:protein folding chaperone"/>
    <property type="evidence" value="ECO:0007669"/>
    <property type="project" value="InterPro"/>
</dbReference>
<dbReference type="HAMAP" id="MF_00580">
    <property type="entry name" value="CH10"/>
    <property type="match status" value="1"/>
</dbReference>
<comment type="similarity">
    <text evidence="1 3 4">Belongs to the GroES chaperonin family.</text>
</comment>
<dbReference type="EMBL" id="LRRQ01000137">
    <property type="protein sequence ID" value="OAM88303.1"/>
    <property type="molecule type" value="Genomic_DNA"/>
</dbReference>
<evidence type="ECO:0000256" key="5">
    <source>
        <dbReference type="SAM" id="MobiDB-lite"/>
    </source>
</evidence>
<dbReference type="PANTHER" id="PTHR10772:SF63">
    <property type="entry name" value="20 KDA CHAPERONIN, CHLOROPLASTIC"/>
    <property type="match status" value="1"/>
</dbReference>
<sequence length="102" mass="10986">MQHSKIQPIGDRILIRRRDEDKEQSRDGVIIPDSAKEISLEAEVIALGSGRGKKGGGVAPFEVHIGDTVLVARHSGEAVRLGNRNHTIVREDDILCILGGAA</sequence>
<keyword evidence="7" id="KW-1185">Reference proteome</keyword>
<protein>
    <recommendedName>
        <fullName evidence="3">Co-chaperonin GroES</fullName>
    </recommendedName>
    <alternativeName>
        <fullName evidence="3">10 kDa chaperonin</fullName>
    </alternativeName>
    <alternativeName>
        <fullName evidence="3">Chaperonin-10</fullName>
        <shortName evidence="3">Cpn10</shortName>
    </alternativeName>
</protein>
<dbReference type="SUPFAM" id="SSF50129">
    <property type="entry name" value="GroES-like"/>
    <property type="match status" value="1"/>
</dbReference>
<evidence type="ECO:0000256" key="4">
    <source>
        <dbReference type="RuleBase" id="RU000535"/>
    </source>
</evidence>
<dbReference type="GO" id="GO:0051087">
    <property type="term" value="F:protein-folding chaperone binding"/>
    <property type="evidence" value="ECO:0007669"/>
    <property type="project" value="TreeGrafter"/>
</dbReference>
<dbReference type="GO" id="GO:0005737">
    <property type="term" value="C:cytoplasm"/>
    <property type="evidence" value="ECO:0007669"/>
    <property type="project" value="UniProtKB-SubCell"/>
</dbReference>
<dbReference type="SMART" id="SM00883">
    <property type="entry name" value="Cpn10"/>
    <property type="match status" value="1"/>
</dbReference>
<evidence type="ECO:0000313" key="7">
    <source>
        <dbReference type="Proteomes" id="UP000078486"/>
    </source>
</evidence>
<dbReference type="GO" id="GO:0005524">
    <property type="term" value="F:ATP binding"/>
    <property type="evidence" value="ECO:0007669"/>
    <property type="project" value="InterPro"/>
</dbReference>
<dbReference type="PANTHER" id="PTHR10772">
    <property type="entry name" value="10 KDA HEAT SHOCK PROTEIN"/>
    <property type="match status" value="1"/>
</dbReference>
<accession>A0A178IE60</accession>
<dbReference type="OrthoDB" id="9806791at2"/>
<name>A0A178IE60_9BACT</name>
<dbReference type="RefSeq" id="WP_068771903.1">
    <property type="nucleotide sequence ID" value="NZ_CP109796.1"/>
</dbReference>
<dbReference type="GO" id="GO:0051082">
    <property type="term" value="F:unfolded protein binding"/>
    <property type="evidence" value="ECO:0007669"/>
    <property type="project" value="TreeGrafter"/>
</dbReference>
<comment type="caution">
    <text evidence="6">The sequence shown here is derived from an EMBL/GenBank/DDBJ whole genome shotgun (WGS) entry which is preliminary data.</text>
</comment>
<evidence type="ECO:0000256" key="2">
    <source>
        <dbReference type="ARBA" id="ARBA00023186"/>
    </source>
</evidence>
<comment type="function">
    <text evidence="3 4">Together with the chaperonin GroEL, plays an essential role in assisting protein folding. The GroEL-GroES system forms a nano-cage that allows encapsulation of the non-native substrate proteins and provides a physical environment optimized to promote and accelerate protein folding. GroES binds to the apical surface of the GroEL ring, thereby capping the opening of the GroEL channel.</text>
</comment>
<keyword evidence="3" id="KW-0963">Cytoplasm</keyword>
<proteinExistence type="inferred from homology"/>
<dbReference type="InterPro" id="IPR011032">
    <property type="entry name" value="GroES-like_sf"/>
</dbReference>
<dbReference type="InterPro" id="IPR037124">
    <property type="entry name" value="Chaperonin_GroES_sf"/>
</dbReference>
<evidence type="ECO:0000313" key="6">
    <source>
        <dbReference type="EMBL" id="OAM88303.1"/>
    </source>
</evidence>
<dbReference type="AlphaFoldDB" id="A0A178IE60"/>
<dbReference type="Pfam" id="PF00166">
    <property type="entry name" value="Cpn10"/>
    <property type="match status" value="1"/>
</dbReference>
<dbReference type="PRINTS" id="PR00297">
    <property type="entry name" value="CHAPERONIN10"/>
</dbReference>
<keyword evidence="2 3" id="KW-0143">Chaperone</keyword>